<name>A0ACB8RPD4_9AGAM</name>
<sequence length="84" mass="9630">MYAARARCKRVETKVRKWRGEAEVKVSSTVRRSYCHRLADGLTEEHRPSMPYRVWRVSLQMSPACIARTCTRAGCAVISSWVDA</sequence>
<dbReference type="EMBL" id="MU275939">
    <property type="protein sequence ID" value="KAI0045890.1"/>
    <property type="molecule type" value="Genomic_DNA"/>
</dbReference>
<reference evidence="1" key="2">
    <citation type="journal article" date="2022" name="New Phytol.">
        <title>Evolutionary transition to the ectomycorrhizal habit in the genomes of a hyperdiverse lineage of mushroom-forming fungi.</title>
        <authorList>
            <person name="Looney B."/>
            <person name="Miyauchi S."/>
            <person name="Morin E."/>
            <person name="Drula E."/>
            <person name="Courty P.E."/>
            <person name="Kohler A."/>
            <person name="Kuo A."/>
            <person name="LaButti K."/>
            <person name="Pangilinan J."/>
            <person name="Lipzen A."/>
            <person name="Riley R."/>
            <person name="Andreopoulos W."/>
            <person name="He G."/>
            <person name="Johnson J."/>
            <person name="Nolan M."/>
            <person name="Tritt A."/>
            <person name="Barry K.W."/>
            <person name="Grigoriev I.V."/>
            <person name="Nagy L.G."/>
            <person name="Hibbett D."/>
            <person name="Henrissat B."/>
            <person name="Matheny P.B."/>
            <person name="Labbe J."/>
            <person name="Martin F.M."/>
        </authorList>
    </citation>
    <scope>NUCLEOTIDE SEQUENCE</scope>
    <source>
        <strain evidence="1">FP105234-sp</strain>
    </source>
</reference>
<protein>
    <submittedName>
        <fullName evidence="1">Uncharacterized protein</fullName>
    </submittedName>
</protein>
<evidence type="ECO:0000313" key="2">
    <source>
        <dbReference type="Proteomes" id="UP000814033"/>
    </source>
</evidence>
<reference evidence="1" key="1">
    <citation type="submission" date="2021-02" db="EMBL/GenBank/DDBJ databases">
        <authorList>
            <consortium name="DOE Joint Genome Institute"/>
            <person name="Ahrendt S."/>
            <person name="Looney B.P."/>
            <person name="Miyauchi S."/>
            <person name="Morin E."/>
            <person name="Drula E."/>
            <person name="Courty P.E."/>
            <person name="Chicoki N."/>
            <person name="Fauchery L."/>
            <person name="Kohler A."/>
            <person name="Kuo A."/>
            <person name="Labutti K."/>
            <person name="Pangilinan J."/>
            <person name="Lipzen A."/>
            <person name="Riley R."/>
            <person name="Andreopoulos W."/>
            <person name="He G."/>
            <person name="Johnson J."/>
            <person name="Barry K.W."/>
            <person name="Grigoriev I.V."/>
            <person name="Nagy L."/>
            <person name="Hibbett D."/>
            <person name="Henrissat B."/>
            <person name="Matheny P.B."/>
            <person name="Labbe J."/>
            <person name="Martin F."/>
        </authorList>
    </citation>
    <scope>NUCLEOTIDE SEQUENCE</scope>
    <source>
        <strain evidence="1">FP105234-sp</strain>
    </source>
</reference>
<evidence type="ECO:0000313" key="1">
    <source>
        <dbReference type="EMBL" id="KAI0045890.1"/>
    </source>
</evidence>
<dbReference type="Proteomes" id="UP000814033">
    <property type="component" value="Unassembled WGS sequence"/>
</dbReference>
<comment type="caution">
    <text evidence="1">The sequence shown here is derived from an EMBL/GenBank/DDBJ whole genome shotgun (WGS) entry which is preliminary data.</text>
</comment>
<accession>A0ACB8RPD4</accession>
<proteinExistence type="predicted"/>
<gene>
    <name evidence="1" type="ORF">FA95DRAFT_79387</name>
</gene>
<keyword evidence="2" id="KW-1185">Reference proteome</keyword>
<organism evidence="1 2">
    <name type="scientific">Auriscalpium vulgare</name>
    <dbReference type="NCBI Taxonomy" id="40419"/>
    <lineage>
        <taxon>Eukaryota</taxon>
        <taxon>Fungi</taxon>
        <taxon>Dikarya</taxon>
        <taxon>Basidiomycota</taxon>
        <taxon>Agaricomycotina</taxon>
        <taxon>Agaricomycetes</taxon>
        <taxon>Russulales</taxon>
        <taxon>Auriscalpiaceae</taxon>
        <taxon>Auriscalpium</taxon>
    </lineage>
</organism>